<evidence type="ECO:0000256" key="1">
    <source>
        <dbReference type="ARBA" id="ARBA00004418"/>
    </source>
</evidence>
<reference evidence="7 8" key="1">
    <citation type="submission" date="2016-10" db="EMBL/GenBank/DDBJ databases">
        <authorList>
            <person name="de Groot N.N."/>
        </authorList>
    </citation>
    <scope>NUCLEOTIDE SEQUENCE [LARGE SCALE GENOMIC DNA]</scope>
    <source>
        <strain evidence="7 8">DSM 22024</strain>
    </source>
</reference>
<keyword evidence="8" id="KW-1185">Reference proteome</keyword>
<feature type="signal peptide" evidence="6">
    <location>
        <begin position="1"/>
        <end position="20"/>
    </location>
</feature>
<evidence type="ECO:0000256" key="5">
    <source>
        <dbReference type="ARBA" id="ARBA00022764"/>
    </source>
</evidence>
<evidence type="ECO:0000256" key="4">
    <source>
        <dbReference type="ARBA" id="ARBA00022729"/>
    </source>
</evidence>
<dbReference type="EMBL" id="LT629732">
    <property type="protein sequence ID" value="SDS66571.1"/>
    <property type="molecule type" value="Genomic_DNA"/>
</dbReference>
<dbReference type="PROSITE" id="PS51318">
    <property type="entry name" value="TAT"/>
    <property type="match status" value="1"/>
</dbReference>
<evidence type="ECO:0000313" key="8">
    <source>
        <dbReference type="Proteomes" id="UP000198983"/>
    </source>
</evidence>
<dbReference type="PROSITE" id="PS51257">
    <property type="entry name" value="PROKAR_LIPOPROTEIN"/>
    <property type="match status" value="1"/>
</dbReference>
<feature type="chain" id="PRO_5039187879" evidence="6">
    <location>
        <begin position="21"/>
        <end position="342"/>
    </location>
</feature>
<dbReference type="InterPro" id="IPR006311">
    <property type="entry name" value="TAT_signal"/>
</dbReference>
<dbReference type="Pfam" id="PF13531">
    <property type="entry name" value="SBP_bac_11"/>
    <property type="match status" value="1"/>
</dbReference>
<keyword evidence="4 6" id="KW-0732">Signal</keyword>
<organism evidence="7 8">
    <name type="scientific">Actinopolymorpha singaporensis</name>
    <dbReference type="NCBI Taxonomy" id="117157"/>
    <lineage>
        <taxon>Bacteria</taxon>
        <taxon>Bacillati</taxon>
        <taxon>Actinomycetota</taxon>
        <taxon>Actinomycetes</taxon>
        <taxon>Propionibacteriales</taxon>
        <taxon>Actinopolymorphaceae</taxon>
        <taxon>Actinopolymorpha</taxon>
    </lineage>
</organism>
<dbReference type="PANTHER" id="PTHR30368:SF2">
    <property type="entry name" value="SULFATE-BINDING PROTEIN"/>
    <property type="match status" value="1"/>
</dbReference>
<protein>
    <submittedName>
        <fullName evidence="7">Sulfate transport system substrate-binding protein</fullName>
    </submittedName>
</protein>
<evidence type="ECO:0000256" key="2">
    <source>
        <dbReference type="ARBA" id="ARBA00006099"/>
    </source>
</evidence>
<dbReference type="GO" id="GO:1902358">
    <property type="term" value="P:sulfate transmembrane transport"/>
    <property type="evidence" value="ECO:0007669"/>
    <property type="project" value="InterPro"/>
</dbReference>
<keyword evidence="5" id="KW-0574">Periplasm</keyword>
<comment type="similarity">
    <text evidence="2">Belongs to the prokaryotic sulfate-binding protein family.</text>
</comment>
<dbReference type="OrthoDB" id="9802127at2"/>
<dbReference type="Gene3D" id="3.40.190.10">
    <property type="entry name" value="Periplasmic binding protein-like II"/>
    <property type="match status" value="2"/>
</dbReference>
<evidence type="ECO:0000256" key="6">
    <source>
        <dbReference type="SAM" id="SignalP"/>
    </source>
</evidence>
<dbReference type="Proteomes" id="UP000198983">
    <property type="component" value="Chromosome I"/>
</dbReference>
<keyword evidence="3" id="KW-0813">Transport</keyword>
<proteinExistence type="inferred from homology"/>
<dbReference type="InterPro" id="IPR005669">
    <property type="entry name" value="Thiosulph/SO4-bd"/>
</dbReference>
<evidence type="ECO:0000313" key="7">
    <source>
        <dbReference type="EMBL" id="SDS66571.1"/>
    </source>
</evidence>
<sequence length="342" mass="35873">MGLRARTFVVGAALAAVALAASGCGSGVASSASSSSDGKKVSLSLVAYSTPQAAYEKIIKAFQATPEGKNVTFTQSYGASGDQSRAVAAGLNADVVAFSLEPDMTRLVDAGLVAKSWNAGATKGMVTDSVVVIATRKGNPKHIRSWEDLTRSGVEVITPNPFTSGGARWNVMAGYGAVSDKGADKAAGITYLKGLFKNVPVQDDSARKALQTFTSGKGDAMLAYENEAIFAQQNGQAIDYTLPDSTILIENPVAVTSKSKHPKEAKAFVAFLHSRQAQQIFVENGYRPVEHGVPGADKFPTPSGLFTIKDLGGWPTVMKEFFDTQNGAVAAIERDKGVSVKK</sequence>
<dbReference type="GO" id="GO:0140104">
    <property type="term" value="F:molecular carrier activity"/>
    <property type="evidence" value="ECO:0007669"/>
    <property type="project" value="InterPro"/>
</dbReference>
<gene>
    <name evidence="7" type="ORF">SAMN04489717_3436</name>
</gene>
<dbReference type="GO" id="GO:0042597">
    <property type="term" value="C:periplasmic space"/>
    <property type="evidence" value="ECO:0007669"/>
    <property type="project" value="UniProtKB-SubCell"/>
</dbReference>
<name>A0A1H1U2K0_9ACTN</name>
<dbReference type="RefSeq" id="WP_092654656.1">
    <property type="nucleotide sequence ID" value="NZ_LT629732.1"/>
</dbReference>
<dbReference type="SUPFAM" id="SSF53850">
    <property type="entry name" value="Periplasmic binding protein-like II"/>
    <property type="match status" value="1"/>
</dbReference>
<accession>A0A1H1U2K0</accession>
<dbReference type="AlphaFoldDB" id="A0A1H1U2K0"/>
<dbReference type="NCBIfam" id="TIGR00971">
    <property type="entry name" value="3a0106s03"/>
    <property type="match status" value="1"/>
</dbReference>
<evidence type="ECO:0000256" key="3">
    <source>
        <dbReference type="ARBA" id="ARBA00022448"/>
    </source>
</evidence>
<dbReference type="PANTHER" id="PTHR30368">
    <property type="entry name" value="SULFATE-BINDING PROTEIN"/>
    <property type="match status" value="1"/>
</dbReference>
<comment type="subcellular location">
    <subcellularLocation>
        <location evidence="1">Periplasm</location>
    </subcellularLocation>
</comment>
<dbReference type="STRING" id="117157.SAMN04489717_3436"/>